<organism evidence="2 3">
    <name type="scientific">Flavobacterium zubiriense</name>
    <dbReference type="NCBI Taxonomy" id="3138075"/>
    <lineage>
        <taxon>Bacteria</taxon>
        <taxon>Pseudomonadati</taxon>
        <taxon>Bacteroidota</taxon>
        <taxon>Flavobacteriia</taxon>
        <taxon>Flavobacteriales</taxon>
        <taxon>Flavobacteriaceae</taxon>
        <taxon>Flavobacterium</taxon>
    </lineage>
</organism>
<sequence>MKTLKLITGIAMMGIFSLTSCQSEVDDVQGDNPNTNTANSTTANNLKQVSMYDGSSDDFIDGSSCSSIVFPFDAKVNGVQIKFLSQLSYAQAVTILGASNNDTDSVVLQFPLTIKMSDYTEVTVNSQSEYNAIVTTCSQAENSGNAAVNALNIKFPITILTFDSSLQQTGSVVITTEKQLFTYVSSMNSSEYFSIKYPINVTLTGESAQQVNSDAEFKATVNAALDIESKIDVAIENKKKLETILVNGTFKVNSFVNAGVDSANNYLNTTIDFANDWKVKSMSTLTTVATGTYSVTSDVNVFLQFGFTGNTNFSLFNNTWKVTSFTASTITLQSKTNSAVTLVLKQI</sequence>
<name>A0ABV4TDN5_9FLAO</name>
<dbReference type="PROSITE" id="PS51257">
    <property type="entry name" value="PROKAR_LIPOPROTEIN"/>
    <property type="match status" value="1"/>
</dbReference>
<evidence type="ECO:0000313" key="2">
    <source>
        <dbReference type="EMBL" id="MFA9191482.1"/>
    </source>
</evidence>
<proteinExistence type="predicted"/>
<feature type="signal peptide" evidence="1">
    <location>
        <begin position="1"/>
        <end position="23"/>
    </location>
</feature>
<evidence type="ECO:0008006" key="4">
    <source>
        <dbReference type="Google" id="ProtNLM"/>
    </source>
</evidence>
<keyword evidence="1" id="KW-0732">Signal</keyword>
<gene>
    <name evidence="2" type="ORF">AAGV28_08885</name>
</gene>
<dbReference type="RefSeq" id="WP_373406467.1">
    <property type="nucleotide sequence ID" value="NZ_JBCFQL010000008.1"/>
</dbReference>
<dbReference type="Proteomes" id="UP001574169">
    <property type="component" value="Unassembled WGS sequence"/>
</dbReference>
<keyword evidence="3" id="KW-1185">Reference proteome</keyword>
<evidence type="ECO:0000313" key="3">
    <source>
        <dbReference type="Proteomes" id="UP001574169"/>
    </source>
</evidence>
<accession>A0ABV4TDN5</accession>
<protein>
    <recommendedName>
        <fullName evidence="4">DUF1735 domain-containing protein</fullName>
    </recommendedName>
</protein>
<comment type="caution">
    <text evidence="2">The sequence shown here is derived from an EMBL/GenBank/DDBJ whole genome shotgun (WGS) entry which is preliminary data.</text>
</comment>
<dbReference type="EMBL" id="JBCFQL010000008">
    <property type="protein sequence ID" value="MFA9191482.1"/>
    <property type="molecule type" value="Genomic_DNA"/>
</dbReference>
<feature type="chain" id="PRO_5047537759" description="DUF1735 domain-containing protein" evidence="1">
    <location>
        <begin position="24"/>
        <end position="347"/>
    </location>
</feature>
<reference evidence="2 3" key="1">
    <citation type="submission" date="2024-04" db="EMBL/GenBank/DDBJ databases">
        <title>New Clade of Flavobacterium.</title>
        <authorList>
            <person name="Matos L."/>
            <person name="Proenca D.N."/>
            <person name="Fransisco R.M."/>
            <person name="Chung A.P."/>
            <person name="Maccario L."/>
            <person name="Sorensen S.J."/>
            <person name="Morais P.V."/>
        </authorList>
    </citation>
    <scope>NUCLEOTIDE SEQUENCE [LARGE SCALE GENOMIC DNA]</scope>
    <source>
        <strain evidence="2 3">FZUC8N2.13</strain>
    </source>
</reference>
<evidence type="ECO:0000256" key="1">
    <source>
        <dbReference type="SAM" id="SignalP"/>
    </source>
</evidence>